<name>A0A645J8W0_9ZZZZ</name>
<organism evidence="2">
    <name type="scientific">bioreactor metagenome</name>
    <dbReference type="NCBI Taxonomy" id="1076179"/>
    <lineage>
        <taxon>unclassified sequences</taxon>
        <taxon>metagenomes</taxon>
        <taxon>ecological metagenomes</taxon>
    </lineage>
</organism>
<comment type="caution">
    <text evidence="2">The sequence shown here is derived from an EMBL/GenBank/DDBJ whole genome shotgun (WGS) entry which is preliminary data.</text>
</comment>
<gene>
    <name evidence="2" type="ORF">SDC9_207301</name>
</gene>
<dbReference type="AlphaFoldDB" id="A0A645J8W0"/>
<keyword evidence="1" id="KW-0472">Membrane</keyword>
<protein>
    <submittedName>
        <fullName evidence="2">Uncharacterized protein</fullName>
    </submittedName>
</protein>
<evidence type="ECO:0000256" key="1">
    <source>
        <dbReference type="SAM" id="Phobius"/>
    </source>
</evidence>
<dbReference type="EMBL" id="VSSQ01133739">
    <property type="protein sequence ID" value="MPN59580.1"/>
    <property type="molecule type" value="Genomic_DNA"/>
</dbReference>
<accession>A0A645J8W0</accession>
<evidence type="ECO:0000313" key="2">
    <source>
        <dbReference type="EMBL" id="MPN59580.1"/>
    </source>
</evidence>
<feature type="transmembrane region" description="Helical" evidence="1">
    <location>
        <begin position="6"/>
        <end position="24"/>
    </location>
</feature>
<sequence>MAVIDVRIHQVIVITVLAVYTFVFRPAFFEAFDHVDSFFAILVVEVRPGEMFPRPFEIRIFVATARKSEFRPAFDFV</sequence>
<proteinExistence type="predicted"/>
<reference evidence="2" key="1">
    <citation type="submission" date="2019-08" db="EMBL/GenBank/DDBJ databases">
        <authorList>
            <person name="Kucharzyk K."/>
            <person name="Murdoch R.W."/>
            <person name="Higgins S."/>
            <person name="Loffler F."/>
        </authorList>
    </citation>
    <scope>NUCLEOTIDE SEQUENCE</scope>
</reference>
<keyword evidence="1" id="KW-0812">Transmembrane</keyword>
<keyword evidence="1" id="KW-1133">Transmembrane helix</keyword>